<dbReference type="InterPro" id="IPR001374">
    <property type="entry name" value="R3H_dom"/>
</dbReference>
<evidence type="ECO:0000313" key="5">
    <source>
        <dbReference type="EMBL" id="KAJ4406032.1"/>
    </source>
</evidence>
<dbReference type="InterPro" id="IPR036867">
    <property type="entry name" value="R3H_dom_sf"/>
</dbReference>
<dbReference type="CDD" id="cd02642">
    <property type="entry name" value="R3H_encore_like"/>
    <property type="match status" value="1"/>
</dbReference>
<dbReference type="SUPFAM" id="SSF82708">
    <property type="entry name" value="R3H domain"/>
    <property type="match status" value="1"/>
</dbReference>
<feature type="compositionally biased region" description="Basic and acidic residues" evidence="2">
    <location>
        <begin position="23"/>
        <end position="33"/>
    </location>
</feature>
<protein>
    <recommendedName>
        <fullName evidence="7">R3H domain-containing protein</fullName>
    </recommendedName>
</protein>
<evidence type="ECO:0000259" key="3">
    <source>
        <dbReference type="PROSITE" id="PS51061"/>
    </source>
</evidence>
<dbReference type="InterPro" id="IPR051937">
    <property type="entry name" value="R3H_domain_containing"/>
</dbReference>
<dbReference type="PANTHER" id="PTHR15672:SF8">
    <property type="entry name" value="PROTEIN ENCORE"/>
    <property type="match status" value="1"/>
</dbReference>
<feature type="compositionally biased region" description="Polar residues" evidence="2">
    <location>
        <begin position="93"/>
        <end position="107"/>
    </location>
</feature>
<feature type="compositionally biased region" description="Basic and acidic residues" evidence="2">
    <location>
        <begin position="422"/>
        <end position="444"/>
    </location>
</feature>
<organism evidence="5 6">
    <name type="scientific">Didymella pomorum</name>
    <dbReference type="NCBI Taxonomy" id="749634"/>
    <lineage>
        <taxon>Eukaryota</taxon>
        <taxon>Fungi</taxon>
        <taxon>Dikarya</taxon>
        <taxon>Ascomycota</taxon>
        <taxon>Pezizomycotina</taxon>
        <taxon>Dothideomycetes</taxon>
        <taxon>Pleosporomycetidae</taxon>
        <taxon>Pleosporales</taxon>
        <taxon>Pleosporineae</taxon>
        <taxon>Didymellaceae</taxon>
        <taxon>Didymella</taxon>
    </lineage>
</organism>
<feature type="compositionally biased region" description="Low complexity" evidence="2">
    <location>
        <begin position="138"/>
        <end position="154"/>
    </location>
</feature>
<dbReference type="GO" id="GO:0003676">
    <property type="term" value="F:nucleic acid binding"/>
    <property type="evidence" value="ECO:0007669"/>
    <property type="project" value="UniProtKB-UniRule"/>
</dbReference>
<dbReference type="PROSITE" id="PS51673">
    <property type="entry name" value="SUZ"/>
    <property type="match status" value="1"/>
</dbReference>
<feature type="compositionally biased region" description="Polar residues" evidence="2">
    <location>
        <begin position="1"/>
        <end position="14"/>
    </location>
</feature>
<evidence type="ECO:0000256" key="1">
    <source>
        <dbReference type="ARBA" id="ARBA00022553"/>
    </source>
</evidence>
<evidence type="ECO:0000313" key="6">
    <source>
        <dbReference type="Proteomes" id="UP001140510"/>
    </source>
</evidence>
<feature type="compositionally biased region" description="Polar residues" evidence="2">
    <location>
        <begin position="632"/>
        <end position="641"/>
    </location>
</feature>
<feature type="compositionally biased region" description="Pro residues" evidence="2">
    <location>
        <begin position="799"/>
        <end position="813"/>
    </location>
</feature>
<feature type="region of interest" description="Disordered" evidence="2">
    <location>
        <begin position="370"/>
        <end position="495"/>
    </location>
</feature>
<feature type="compositionally biased region" description="Polar residues" evidence="2">
    <location>
        <begin position="397"/>
        <end position="415"/>
    </location>
</feature>
<feature type="region of interest" description="Disordered" evidence="2">
    <location>
        <begin position="1"/>
        <end position="212"/>
    </location>
</feature>
<feature type="domain" description="SUZ" evidence="4">
    <location>
        <begin position="362"/>
        <end position="451"/>
    </location>
</feature>
<comment type="caution">
    <text evidence="5">The sequence shown here is derived from an EMBL/GenBank/DDBJ whole genome shotgun (WGS) entry which is preliminary data.</text>
</comment>
<accession>A0A9W8ZFN4</accession>
<sequence length="829" mass="89591">MASATPTQQEQAQARLSFAKVGSESRKLGDYADSHQVAASALKPPTPAQNTAAKPKPPVATPKILSQPQIARSVPVPAEVPQASSEKKDDELQNGTAENSVDRTGQWTAAATESAAPSADVKQELPERPRSIALVKISAAEDSSTQLSSSDGSGKPPSIDGKSVASATTFALDEKESLRPDDSASLRAVEEEDVTSPPDSVVNDSRQGSDNGAARAFRDQLHEIAVMNPQSQRGVPPGRFPNLPPGPHMLYDPNQALNGGRPLSQPVGSGMPNMGGVPNLPSAPDEKLIEALQSPRDRLFVVKIEQDFIDFIKDSRESEYSLPNCNTFYRMLAHRLADYYMLGHVVDSTMTGVKITRTAFCRIPPPLSQMVDVSKGADTPPVELPARKIMRREDAKSGTNTSPNSQNPSKTTSEVDGSDGSNDGKDKAALTREEREARYREARQRIFGAESEESGAAESTESAEDKEKAKDMSRSSSTSGKKKSKKQRNYDDDDFQARSHFNVYYPQQYPAPGYTAENAVYYNGYSGAAPHAQYVGSPSTAYSNPYPVMGSPDAQSQYGWSGQQFQPQNGSAMYQNYGQMQPGYDLSADFQRGMSFQSPVMPSQVTPKMANTAMAPYQEPFQQAQHMPATQGWPQMNQQPQYPMGQAPYGTPNNRPMSAPQPQPYAYGQFPPNPYNGQPNRNQHPVPGSWNRQQFNPQSQAFIPGGRNMPFQMPPNMSQGPPQMNGYGNFPMQGQPSNVHQMPRMSPSAGSTPSFGSPQSMHGNGSASMNRITSQTGDQTSSRIPSGASSIAKYGTPAHLPPKPPAPHQPPAPKFDLGQLNGARAGIPN</sequence>
<feature type="region of interest" description="Disordered" evidence="2">
    <location>
        <begin position="625"/>
        <end position="829"/>
    </location>
</feature>
<name>A0A9W8ZFN4_9PLEO</name>
<dbReference type="InterPro" id="IPR024771">
    <property type="entry name" value="SUZ"/>
</dbReference>
<evidence type="ECO:0000256" key="2">
    <source>
        <dbReference type="SAM" id="MobiDB-lite"/>
    </source>
</evidence>
<feature type="compositionally biased region" description="Basic and acidic residues" evidence="2">
    <location>
        <begin position="463"/>
        <end position="473"/>
    </location>
</feature>
<dbReference type="Pfam" id="PF12752">
    <property type="entry name" value="SUZ"/>
    <property type="match status" value="1"/>
</dbReference>
<feature type="compositionally biased region" description="Polar residues" evidence="2">
    <location>
        <begin position="748"/>
        <end position="789"/>
    </location>
</feature>
<dbReference type="OrthoDB" id="278430at2759"/>
<proteinExistence type="predicted"/>
<dbReference type="Pfam" id="PF01424">
    <property type="entry name" value="R3H"/>
    <property type="match status" value="1"/>
</dbReference>
<keyword evidence="1" id="KW-0597">Phosphoprotein</keyword>
<dbReference type="PANTHER" id="PTHR15672">
    <property type="entry name" value="CAMP-REGULATED PHOSPHOPROTEIN 21 RELATED R3H DOMAIN CONTAINING PROTEIN"/>
    <property type="match status" value="1"/>
</dbReference>
<dbReference type="PROSITE" id="PS51061">
    <property type="entry name" value="R3H"/>
    <property type="match status" value="1"/>
</dbReference>
<dbReference type="AlphaFoldDB" id="A0A9W8ZFN4"/>
<dbReference type="Proteomes" id="UP001140510">
    <property type="component" value="Unassembled WGS sequence"/>
</dbReference>
<keyword evidence="6" id="KW-1185">Reference proteome</keyword>
<feature type="compositionally biased region" description="Polar residues" evidence="2">
    <location>
        <begin position="690"/>
        <end position="701"/>
    </location>
</feature>
<evidence type="ECO:0000259" key="4">
    <source>
        <dbReference type="PROSITE" id="PS51673"/>
    </source>
</evidence>
<feature type="compositionally biased region" description="Basic and acidic residues" evidence="2">
    <location>
        <begin position="172"/>
        <end position="184"/>
    </location>
</feature>
<evidence type="ECO:0008006" key="7">
    <source>
        <dbReference type="Google" id="ProtNLM"/>
    </source>
</evidence>
<feature type="compositionally biased region" description="Low complexity" evidence="2">
    <location>
        <begin position="108"/>
        <end position="119"/>
    </location>
</feature>
<dbReference type="EMBL" id="JAPEVA010000030">
    <property type="protein sequence ID" value="KAJ4406032.1"/>
    <property type="molecule type" value="Genomic_DNA"/>
</dbReference>
<feature type="domain" description="R3H" evidence="3">
    <location>
        <begin position="298"/>
        <end position="365"/>
    </location>
</feature>
<reference evidence="5" key="1">
    <citation type="submission" date="2022-10" db="EMBL/GenBank/DDBJ databases">
        <title>Tapping the CABI collections for fungal endophytes: first genome assemblies for Collariella, Neodidymelliopsis, Ascochyta clinopodiicola, Didymella pomorum, Didymosphaeria variabile, Neocosmospora piperis and Neocucurbitaria cava.</title>
        <authorList>
            <person name="Hill R."/>
        </authorList>
    </citation>
    <scope>NUCLEOTIDE SEQUENCE</scope>
    <source>
        <strain evidence="5">IMI 355091</strain>
    </source>
</reference>
<gene>
    <name evidence="5" type="ORF">N0V91_004916</name>
</gene>
<dbReference type="Gene3D" id="3.30.1370.50">
    <property type="entry name" value="R3H-like domain"/>
    <property type="match status" value="1"/>
</dbReference>
<dbReference type="GO" id="GO:0006012">
    <property type="term" value="P:galactose metabolic process"/>
    <property type="evidence" value="ECO:0007669"/>
    <property type="project" value="TreeGrafter"/>
</dbReference>
<feature type="compositionally biased region" description="Basic and acidic residues" evidence="2">
    <location>
        <begin position="121"/>
        <end position="130"/>
    </location>
</feature>